<comment type="catalytic activity">
    <reaction evidence="5">
        <text>O-phospho-L-tyrosyl-[protein] + H2O = L-tyrosyl-[protein] + phosphate</text>
        <dbReference type="Rhea" id="RHEA:10684"/>
        <dbReference type="Rhea" id="RHEA-COMP:10136"/>
        <dbReference type="Rhea" id="RHEA-COMP:20101"/>
        <dbReference type="ChEBI" id="CHEBI:15377"/>
        <dbReference type="ChEBI" id="CHEBI:43474"/>
        <dbReference type="ChEBI" id="CHEBI:46858"/>
        <dbReference type="ChEBI" id="CHEBI:61978"/>
        <dbReference type="EC" id="3.1.3.48"/>
    </reaction>
</comment>
<dbReference type="PANTHER" id="PTHR39181">
    <property type="entry name" value="TYROSINE-PROTEIN PHOSPHATASE YWQE"/>
    <property type="match status" value="1"/>
</dbReference>
<organism evidence="6 7">
    <name type="scientific">Candidatus Blautia pullicola</name>
    <dbReference type="NCBI Taxonomy" id="2838498"/>
    <lineage>
        <taxon>Bacteria</taxon>
        <taxon>Bacillati</taxon>
        <taxon>Bacillota</taxon>
        <taxon>Clostridia</taxon>
        <taxon>Lachnospirales</taxon>
        <taxon>Lachnospiraceae</taxon>
        <taxon>Blautia</taxon>
    </lineage>
</organism>
<evidence type="ECO:0000313" key="6">
    <source>
        <dbReference type="EMBL" id="HIZ66379.1"/>
    </source>
</evidence>
<dbReference type="PIRSF" id="PIRSF016557">
    <property type="entry name" value="Caps_synth_CpsB"/>
    <property type="match status" value="1"/>
</dbReference>
<evidence type="ECO:0000256" key="4">
    <source>
        <dbReference type="ARBA" id="ARBA00022912"/>
    </source>
</evidence>
<keyword evidence="4" id="KW-0904">Protein phosphatase</keyword>
<evidence type="ECO:0000256" key="3">
    <source>
        <dbReference type="ARBA" id="ARBA00022801"/>
    </source>
</evidence>
<dbReference type="GO" id="GO:0030145">
    <property type="term" value="F:manganese ion binding"/>
    <property type="evidence" value="ECO:0007669"/>
    <property type="project" value="InterPro"/>
</dbReference>
<proteinExistence type="inferred from homology"/>
<reference evidence="6" key="1">
    <citation type="journal article" date="2021" name="PeerJ">
        <title>Extensive microbial diversity within the chicken gut microbiome revealed by metagenomics and culture.</title>
        <authorList>
            <person name="Gilroy R."/>
            <person name="Ravi A."/>
            <person name="Getino M."/>
            <person name="Pursley I."/>
            <person name="Horton D.L."/>
            <person name="Alikhan N.F."/>
            <person name="Baker D."/>
            <person name="Gharbi K."/>
            <person name="Hall N."/>
            <person name="Watson M."/>
            <person name="Adriaenssens E.M."/>
            <person name="Foster-Nyarko E."/>
            <person name="Jarju S."/>
            <person name="Secka A."/>
            <person name="Antonio M."/>
            <person name="Oren A."/>
            <person name="Chaudhuri R.R."/>
            <person name="La Ragione R."/>
            <person name="Hildebrand F."/>
            <person name="Pallen M.J."/>
        </authorList>
    </citation>
    <scope>NUCLEOTIDE SEQUENCE</scope>
    <source>
        <strain evidence="6">1068</strain>
    </source>
</reference>
<evidence type="ECO:0000256" key="2">
    <source>
        <dbReference type="ARBA" id="ARBA00013064"/>
    </source>
</evidence>
<name>A0A9D2FS73_9FIRM</name>
<dbReference type="Proteomes" id="UP000824056">
    <property type="component" value="Unassembled WGS sequence"/>
</dbReference>
<comment type="similarity">
    <text evidence="1">Belongs to the metallo-dependent hydrolases superfamily. CpsB/CapC family.</text>
</comment>
<dbReference type="InterPro" id="IPR016195">
    <property type="entry name" value="Pol/histidinol_Pase-like"/>
</dbReference>
<keyword evidence="3" id="KW-0378">Hydrolase</keyword>
<comment type="caution">
    <text evidence="6">The sequence shown here is derived from an EMBL/GenBank/DDBJ whole genome shotgun (WGS) entry which is preliminary data.</text>
</comment>
<dbReference type="EMBL" id="DXBG01000255">
    <property type="protein sequence ID" value="HIZ66379.1"/>
    <property type="molecule type" value="Genomic_DNA"/>
</dbReference>
<dbReference type="GO" id="GO:0004725">
    <property type="term" value="F:protein tyrosine phosphatase activity"/>
    <property type="evidence" value="ECO:0007669"/>
    <property type="project" value="UniProtKB-EC"/>
</dbReference>
<dbReference type="InterPro" id="IPR016667">
    <property type="entry name" value="Caps_polysacc_synth_CpsB/CapC"/>
</dbReference>
<dbReference type="AlphaFoldDB" id="A0A9D2FS73"/>
<protein>
    <recommendedName>
        <fullName evidence="2">protein-tyrosine-phosphatase</fullName>
        <ecNumber evidence="2">3.1.3.48</ecNumber>
    </recommendedName>
</protein>
<sequence>MSIFEYDEEEHMRYVALMIDIHTHILPGVDDGARNLQEAMELLREAVRMGTREIILTPHCAPAYGFWNFDGEELDITFRRLRRAVEQEGLEVRLHPGMEVLYEGREEMLYHREEYCTLCRSRYLLMEYYFDVEKKEFLEGIETALECGFVPVVAHPERYEAIQREPELVKQGRAIGALFQINKSSLKGSHGEGAWKIGHWILEQEMEDFIASDAHDSVRRGSSLQGVEEYVRRRYGKERARRIFRENPQAVIENKVLQRRGEL</sequence>
<dbReference type="EC" id="3.1.3.48" evidence="2"/>
<evidence type="ECO:0000313" key="7">
    <source>
        <dbReference type="Proteomes" id="UP000824056"/>
    </source>
</evidence>
<evidence type="ECO:0000256" key="1">
    <source>
        <dbReference type="ARBA" id="ARBA00005750"/>
    </source>
</evidence>
<accession>A0A9D2FS73</accession>
<dbReference type="Pfam" id="PF19567">
    <property type="entry name" value="CpsB_CapC"/>
    <property type="match status" value="1"/>
</dbReference>
<reference evidence="6" key="2">
    <citation type="submission" date="2021-04" db="EMBL/GenBank/DDBJ databases">
        <authorList>
            <person name="Gilroy R."/>
        </authorList>
    </citation>
    <scope>NUCLEOTIDE SEQUENCE</scope>
    <source>
        <strain evidence="6">1068</strain>
    </source>
</reference>
<dbReference type="Gene3D" id="3.20.20.140">
    <property type="entry name" value="Metal-dependent hydrolases"/>
    <property type="match status" value="1"/>
</dbReference>
<dbReference type="PANTHER" id="PTHR39181:SF1">
    <property type="entry name" value="TYROSINE-PROTEIN PHOSPHATASE YWQE"/>
    <property type="match status" value="1"/>
</dbReference>
<dbReference type="SUPFAM" id="SSF89550">
    <property type="entry name" value="PHP domain-like"/>
    <property type="match status" value="1"/>
</dbReference>
<evidence type="ECO:0000256" key="5">
    <source>
        <dbReference type="ARBA" id="ARBA00051722"/>
    </source>
</evidence>
<gene>
    <name evidence="6" type="ORF">H9809_10860</name>
</gene>